<dbReference type="InterPro" id="IPR036873">
    <property type="entry name" value="Rhodanese-like_dom_sf"/>
</dbReference>
<dbReference type="PANTHER" id="PTHR45431:SF3">
    <property type="entry name" value="RHODANESE-LIKE DOMAIN-CONTAINING PROTEIN 15, CHLOROPLASTIC"/>
    <property type="match status" value="1"/>
</dbReference>
<evidence type="ECO:0000313" key="4">
    <source>
        <dbReference type="Proteomes" id="UP000310017"/>
    </source>
</evidence>
<evidence type="ECO:0000256" key="1">
    <source>
        <dbReference type="SAM" id="SignalP"/>
    </source>
</evidence>
<dbReference type="EMBL" id="CP040710">
    <property type="protein sequence ID" value="QCX01119.1"/>
    <property type="molecule type" value="Genomic_DNA"/>
</dbReference>
<gene>
    <name evidence="3" type="ORF">FGM00_13710</name>
</gene>
<proteinExistence type="predicted"/>
<dbReference type="OrthoDB" id="9808735at2"/>
<sequence>MKFLRLIVLLFVLMGSCVQITSRPITEVSQDELKSVVLVDVRTPEEYAGGHLENALNINWQDDNFAEQFQSIGKDETIYVYCKKGGRSIKAQEKLISMGFENVVNLEGGYDAVQAPLKN</sequence>
<name>A0A5B7SV00_9FLAO</name>
<dbReference type="SMART" id="SM00450">
    <property type="entry name" value="RHOD"/>
    <property type="match status" value="1"/>
</dbReference>
<reference evidence="3 4" key="1">
    <citation type="submission" date="2019-05" db="EMBL/GenBank/DDBJ databases">
        <title>Genome sequencing of F202Z8.</title>
        <authorList>
            <person name="Kwon Y.M."/>
        </authorList>
    </citation>
    <scope>NUCLEOTIDE SEQUENCE [LARGE SCALE GENOMIC DNA]</scope>
    <source>
        <strain evidence="3 4">F202Z8</strain>
    </source>
</reference>
<dbReference type="PROSITE" id="PS50206">
    <property type="entry name" value="RHODANESE_3"/>
    <property type="match status" value="1"/>
</dbReference>
<feature type="chain" id="PRO_5022731632" evidence="1">
    <location>
        <begin position="22"/>
        <end position="119"/>
    </location>
</feature>
<dbReference type="Proteomes" id="UP000310017">
    <property type="component" value="Chromosome"/>
</dbReference>
<protein>
    <submittedName>
        <fullName evidence="3">Rhodanese-like domain-containing protein</fullName>
    </submittedName>
</protein>
<evidence type="ECO:0000259" key="2">
    <source>
        <dbReference type="PROSITE" id="PS50206"/>
    </source>
</evidence>
<feature type="signal peptide" evidence="1">
    <location>
        <begin position="1"/>
        <end position="21"/>
    </location>
</feature>
<accession>A0A5B7SV00</accession>
<dbReference type="Gene3D" id="3.40.250.10">
    <property type="entry name" value="Rhodanese-like domain"/>
    <property type="match status" value="1"/>
</dbReference>
<dbReference type="CDD" id="cd00158">
    <property type="entry name" value="RHOD"/>
    <property type="match status" value="1"/>
</dbReference>
<organism evidence="3 4">
    <name type="scientific">Aggregatimonas sangjinii</name>
    <dbReference type="NCBI Taxonomy" id="2583587"/>
    <lineage>
        <taxon>Bacteria</taxon>
        <taxon>Pseudomonadati</taxon>
        <taxon>Bacteroidota</taxon>
        <taxon>Flavobacteriia</taxon>
        <taxon>Flavobacteriales</taxon>
        <taxon>Flavobacteriaceae</taxon>
        <taxon>Aggregatimonas</taxon>
    </lineage>
</organism>
<dbReference type="PROSITE" id="PS51257">
    <property type="entry name" value="PROKAR_LIPOPROTEIN"/>
    <property type="match status" value="1"/>
</dbReference>
<dbReference type="InterPro" id="IPR001763">
    <property type="entry name" value="Rhodanese-like_dom"/>
</dbReference>
<feature type="domain" description="Rhodanese" evidence="2">
    <location>
        <begin position="32"/>
        <end position="115"/>
    </location>
</feature>
<dbReference type="Pfam" id="PF00581">
    <property type="entry name" value="Rhodanese"/>
    <property type="match status" value="1"/>
</dbReference>
<evidence type="ECO:0000313" key="3">
    <source>
        <dbReference type="EMBL" id="QCX01119.1"/>
    </source>
</evidence>
<keyword evidence="1" id="KW-0732">Signal</keyword>
<dbReference type="AlphaFoldDB" id="A0A5B7SV00"/>
<dbReference type="PANTHER" id="PTHR45431">
    <property type="entry name" value="RHODANESE-LIKE DOMAIN-CONTAINING PROTEIN 15, CHLOROPLASTIC"/>
    <property type="match status" value="1"/>
</dbReference>
<keyword evidence="4" id="KW-1185">Reference proteome</keyword>
<dbReference type="InterPro" id="IPR052367">
    <property type="entry name" value="Thiosulfate_ST/Rhodanese-like"/>
</dbReference>
<dbReference type="KEGG" id="asag:FGM00_13710"/>
<dbReference type="RefSeq" id="WP_138853458.1">
    <property type="nucleotide sequence ID" value="NZ_CP040710.1"/>
</dbReference>
<dbReference type="SUPFAM" id="SSF52821">
    <property type="entry name" value="Rhodanese/Cell cycle control phosphatase"/>
    <property type="match status" value="1"/>
</dbReference>